<dbReference type="EMBL" id="LN483079">
    <property type="protein sequence ID" value="CEA05747.1"/>
    <property type="molecule type" value="Genomic_DNA"/>
</dbReference>
<sequence length="182" mass="20883">MSSKGLKENDYLVSTNELCEIMGLSSRRIQQLVDEKAVVRASHGRYDLPATFKSYLEYEKEKVIADDPDLDKTREETLWTRARRKKTEAELGIITGKLHRAADVESIMNAMMMSFRSQLLSFASRLSPKVQGKKDLIEIQELVKDEIEDLMRELKDYDPDVFYAESDDVIASDEPLDGEKVE</sequence>
<protein>
    <recommendedName>
        <fullName evidence="2">Phage DNA packaging protein Nu1</fullName>
    </recommendedName>
</protein>
<dbReference type="HOGENOM" id="CLU_118950_1_1_9"/>
<dbReference type="PATRIC" id="fig|1461583.4.peg.2524"/>
<evidence type="ECO:0000313" key="1">
    <source>
        <dbReference type="EMBL" id="CEA05747.1"/>
    </source>
</evidence>
<evidence type="ECO:0008006" key="2">
    <source>
        <dbReference type="Google" id="ProtNLM"/>
    </source>
</evidence>
<name>A0A078MJZ8_9BACL</name>
<gene>
    <name evidence="1" type="ORF">BN1050_02631</name>
</gene>
<accession>A0A078MJZ8</accession>
<reference evidence="1" key="1">
    <citation type="submission" date="2014-07" db="EMBL/GenBank/DDBJ databases">
        <authorList>
            <person name="Urmite Genomes Urmite Genomes"/>
        </authorList>
    </citation>
    <scope>NUCLEOTIDE SEQUENCE</scope>
    <source>
        <strain evidence="1">13S34_air</strain>
    </source>
</reference>
<proteinExistence type="predicted"/>
<dbReference type="AlphaFoldDB" id="A0A078MJZ8"/>
<organism evidence="1">
    <name type="scientific">Metalysinibacillus saudimassiliensis</name>
    <dbReference type="NCBI Taxonomy" id="1461583"/>
    <lineage>
        <taxon>Bacteria</taxon>
        <taxon>Bacillati</taxon>
        <taxon>Bacillota</taxon>
        <taxon>Bacilli</taxon>
        <taxon>Bacillales</taxon>
        <taxon>Caryophanaceae</taxon>
        <taxon>Metalysinibacillus</taxon>
    </lineage>
</organism>